<dbReference type="InterPro" id="IPR007111">
    <property type="entry name" value="NACHT_NTPase"/>
</dbReference>
<dbReference type="Proteomes" id="UP000289323">
    <property type="component" value="Unassembled WGS sequence"/>
</dbReference>
<feature type="compositionally biased region" description="Low complexity" evidence="2">
    <location>
        <begin position="53"/>
        <end position="72"/>
    </location>
</feature>
<evidence type="ECO:0000256" key="1">
    <source>
        <dbReference type="ARBA" id="ARBA00022737"/>
    </source>
</evidence>
<protein>
    <submittedName>
        <fullName evidence="4">998a351f-8aa5-4770-a066-a09b953ade25</fullName>
    </submittedName>
</protein>
<dbReference type="Gene3D" id="3.40.50.300">
    <property type="entry name" value="P-loop containing nucleotide triphosphate hydrolases"/>
    <property type="match status" value="1"/>
</dbReference>
<reference evidence="4 5" key="1">
    <citation type="submission" date="2018-04" db="EMBL/GenBank/DDBJ databases">
        <authorList>
            <person name="Huttner S."/>
            <person name="Dainat J."/>
        </authorList>
    </citation>
    <scope>NUCLEOTIDE SEQUENCE [LARGE SCALE GENOMIC DNA]</scope>
</reference>
<dbReference type="InterPro" id="IPR056884">
    <property type="entry name" value="NPHP3-like_N"/>
</dbReference>
<dbReference type="EMBL" id="OUUZ01000008">
    <property type="protein sequence ID" value="SPQ21221.1"/>
    <property type="molecule type" value="Genomic_DNA"/>
</dbReference>
<dbReference type="SUPFAM" id="SSF52540">
    <property type="entry name" value="P-loop containing nucleoside triphosphate hydrolases"/>
    <property type="match status" value="1"/>
</dbReference>
<feature type="compositionally biased region" description="Basic and acidic residues" evidence="2">
    <location>
        <begin position="25"/>
        <end position="34"/>
    </location>
</feature>
<dbReference type="Pfam" id="PF24883">
    <property type="entry name" value="NPHP3_N"/>
    <property type="match status" value="1"/>
</dbReference>
<organism evidence="4 5">
    <name type="scientific">Thermothielavioides terrestris</name>
    <dbReference type="NCBI Taxonomy" id="2587410"/>
    <lineage>
        <taxon>Eukaryota</taxon>
        <taxon>Fungi</taxon>
        <taxon>Dikarya</taxon>
        <taxon>Ascomycota</taxon>
        <taxon>Pezizomycotina</taxon>
        <taxon>Sordariomycetes</taxon>
        <taxon>Sordariomycetidae</taxon>
        <taxon>Sordariales</taxon>
        <taxon>Chaetomiaceae</taxon>
        <taxon>Thermothielavioides</taxon>
    </lineage>
</organism>
<sequence>MSAPAAKTRTICQRIRDKLSHRRSKPEQRSEPPKDNSTSPRRGGVLALVTILGSGSNKRASSSASPSHLGQGLDVREQATTASEKPVLELQTEHGPRGPANDPEKNPSVVRATSHEGSDTPISTISSSSDLWSSAYREAVNSLGKDIHVTILKGNSVADLFKQLEKLDKDAGQESAFQRGVRYLKSLQVPLERFKLFLDLAHPLTSIEPTTATVFGMVRGVTAIAITFSAADSNFAAQIGKMLEQLSYIDDCDTLGQKTGKKDIHSALVSVYRKLLEFYSAALDILSSRRGVTMMINIVLENGRLPAIVEDFLRHAEQLRKLLEKATLEIVEDIRAMLYDQKIVGWLGNGGKSKGSSQHHASLRNLRSDDACQFLLENSKFTQWYHGTGPRQLAILGAMGSGKTVAMSFLIDELRRRNQHQLPQPKVCFHYCRDDGTGEAVHVLSSLILSLLQQLPGLKKGFVEWYQQATSSGIDPATDFKTLEEWLANTLQTLDRPLIFTIDGLDECDKQSRNRLLQSLRNLTRETPRLKILLSSRPDPAIMKQLRGVSTICVPSDDATRDRLIVKKTVETRLTDLPEQVKALTIEELSRLAQGSAIWTKMTVELIEIRKISALGPLRAFLKELPQPERLSELYANLFSRYTGDDPENQKLAIAALEILAVARRPLSILELGWAASLGTATDAVTRVGALAELADPLRILNLIRPFVVPVYDRDMTKRQVKLVHQSVKEFIVQQWAAPEHAQPQQRIERLEARLLNICIRYLLLPEMGNEDLFSDVLLAIGELPHGSDLFTDDDQPNEYDHYCSWEAWEEDMIHYDPVARGFGEFFVYASCYWTEHLGAVSTETLLPSLDDIELVCQAGSKRLQNWILQNCRPDCAIKPRFPFDPSLYDPLSIVSLYGSEALLQRMLDRADVGNTDRYLPDAAMAAADQILQFGDLSRLELLWRSKLGPQIRNRTFAKLAVKQWSMRPFDKQRSRWDVVFGLIDGMFDLMVKEGWDGELLRAATQTGCTPMVQLLSDKVQQISEASH</sequence>
<keyword evidence="1" id="KW-0677">Repeat</keyword>
<feature type="domain" description="NACHT" evidence="3">
    <location>
        <begin position="391"/>
        <end position="539"/>
    </location>
</feature>
<dbReference type="AlphaFoldDB" id="A0A3S4BIR0"/>
<evidence type="ECO:0000256" key="2">
    <source>
        <dbReference type="SAM" id="MobiDB-lite"/>
    </source>
</evidence>
<feature type="region of interest" description="Disordered" evidence="2">
    <location>
        <begin position="91"/>
        <end position="127"/>
    </location>
</feature>
<name>A0A3S4BIR0_9PEZI</name>
<feature type="region of interest" description="Disordered" evidence="2">
    <location>
        <begin position="1"/>
        <end position="75"/>
    </location>
</feature>
<dbReference type="PANTHER" id="PTHR10039:SF10">
    <property type="entry name" value="NACHT DOMAIN-CONTAINING PROTEIN"/>
    <property type="match status" value="1"/>
</dbReference>
<evidence type="ECO:0000313" key="4">
    <source>
        <dbReference type="EMBL" id="SPQ21221.1"/>
    </source>
</evidence>
<dbReference type="InterPro" id="IPR027417">
    <property type="entry name" value="P-loop_NTPase"/>
</dbReference>
<evidence type="ECO:0000313" key="5">
    <source>
        <dbReference type="Proteomes" id="UP000289323"/>
    </source>
</evidence>
<evidence type="ECO:0000259" key="3">
    <source>
        <dbReference type="PROSITE" id="PS50837"/>
    </source>
</evidence>
<dbReference type="PROSITE" id="PS50837">
    <property type="entry name" value="NACHT"/>
    <property type="match status" value="1"/>
</dbReference>
<accession>A0A3S4BIR0</accession>
<dbReference type="PANTHER" id="PTHR10039">
    <property type="entry name" value="AMELOGENIN"/>
    <property type="match status" value="1"/>
</dbReference>
<gene>
    <name evidence="4" type="ORF">TT172_LOCUS3640</name>
</gene>
<proteinExistence type="predicted"/>